<protein>
    <submittedName>
        <fullName evidence="2">Uncharacterized protein</fullName>
    </submittedName>
</protein>
<evidence type="ECO:0000256" key="1">
    <source>
        <dbReference type="SAM" id="Phobius"/>
    </source>
</evidence>
<accession>M0MTD4</accession>
<sequence>MEFERGSPFSLRDQVCDLRSEASQHGLLRGYPRWVWGQGSRIDEIAEASRADERDDLRAQHEDRGWYWRLLEGWFHHFNSGPLADLAVFVGFVWFYLRFFFIVTYLTVFLMIAPLAALYAVAAAVNLSLSGAITGGGYAVLAYWVVRWLRSGAVESRPSA</sequence>
<name>M0MTD4_9EURY</name>
<proteinExistence type="predicted"/>
<keyword evidence="3" id="KW-1185">Reference proteome</keyword>
<organism evidence="2 3">
    <name type="scientific">Halococcus salifodinae DSM 8989</name>
    <dbReference type="NCBI Taxonomy" id="1227456"/>
    <lineage>
        <taxon>Archaea</taxon>
        <taxon>Methanobacteriati</taxon>
        <taxon>Methanobacteriota</taxon>
        <taxon>Stenosarchaea group</taxon>
        <taxon>Halobacteria</taxon>
        <taxon>Halobacteriales</taxon>
        <taxon>Halococcaceae</taxon>
        <taxon>Halococcus</taxon>
    </lineage>
</organism>
<dbReference type="AlphaFoldDB" id="M0MTD4"/>
<evidence type="ECO:0000313" key="2">
    <source>
        <dbReference type="EMBL" id="EMA48593.1"/>
    </source>
</evidence>
<dbReference type="EMBL" id="AOME01000088">
    <property type="protein sequence ID" value="EMA48593.1"/>
    <property type="molecule type" value="Genomic_DNA"/>
</dbReference>
<feature type="transmembrane region" description="Helical" evidence="1">
    <location>
        <begin position="74"/>
        <end position="95"/>
    </location>
</feature>
<comment type="caution">
    <text evidence="2">The sequence shown here is derived from an EMBL/GenBank/DDBJ whole genome shotgun (WGS) entry which is preliminary data.</text>
</comment>
<evidence type="ECO:0000313" key="3">
    <source>
        <dbReference type="Proteomes" id="UP000011625"/>
    </source>
</evidence>
<dbReference type="RefSeq" id="WP_005046305.1">
    <property type="nucleotide sequence ID" value="NZ_AOME01000088.1"/>
</dbReference>
<keyword evidence="1" id="KW-1133">Transmembrane helix</keyword>
<keyword evidence="1" id="KW-0472">Membrane</keyword>
<reference evidence="2 3" key="1">
    <citation type="journal article" date="2014" name="PLoS Genet.">
        <title>Phylogenetically driven sequencing of extremely halophilic archaea reveals strategies for static and dynamic osmo-response.</title>
        <authorList>
            <person name="Becker E.A."/>
            <person name="Seitzer P.M."/>
            <person name="Tritt A."/>
            <person name="Larsen D."/>
            <person name="Krusor M."/>
            <person name="Yao A.I."/>
            <person name="Wu D."/>
            <person name="Madern D."/>
            <person name="Eisen J.A."/>
            <person name="Darling A.E."/>
            <person name="Facciotti M.T."/>
        </authorList>
    </citation>
    <scope>NUCLEOTIDE SEQUENCE [LARGE SCALE GENOMIC DNA]</scope>
    <source>
        <strain evidence="2 3">DSM 8989</strain>
    </source>
</reference>
<keyword evidence="1" id="KW-0812">Transmembrane</keyword>
<feature type="transmembrane region" description="Helical" evidence="1">
    <location>
        <begin position="102"/>
        <end position="121"/>
    </location>
</feature>
<dbReference type="Proteomes" id="UP000011625">
    <property type="component" value="Unassembled WGS sequence"/>
</dbReference>
<gene>
    <name evidence="2" type="ORF">C450_19296</name>
</gene>
<dbReference type="PATRIC" id="fig|1227456.3.peg.3914"/>
<feature type="transmembrane region" description="Helical" evidence="1">
    <location>
        <begin position="127"/>
        <end position="146"/>
    </location>
</feature>